<evidence type="ECO:0000313" key="1">
    <source>
        <dbReference type="EMBL" id="KAI3824570.1"/>
    </source>
</evidence>
<evidence type="ECO:0000313" key="2">
    <source>
        <dbReference type="Proteomes" id="UP001056120"/>
    </source>
</evidence>
<dbReference type="Proteomes" id="UP001056120">
    <property type="component" value="Linkage Group LG02"/>
</dbReference>
<proteinExistence type="predicted"/>
<organism evidence="1 2">
    <name type="scientific">Smallanthus sonchifolius</name>
    <dbReference type="NCBI Taxonomy" id="185202"/>
    <lineage>
        <taxon>Eukaryota</taxon>
        <taxon>Viridiplantae</taxon>
        <taxon>Streptophyta</taxon>
        <taxon>Embryophyta</taxon>
        <taxon>Tracheophyta</taxon>
        <taxon>Spermatophyta</taxon>
        <taxon>Magnoliopsida</taxon>
        <taxon>eudicotyledons</taxon>
        <taxon>Gunneridae</taxon>
        <taxon>Pentapetalae</taxon>
        <taxon>asterids</taxon>
        <taxon>campanulids</taxon>
        <taxon>Asterales</taxon>
        <taxon>Asteraceae</taxon>
        <taxon>Asteroideae</taxon>
        <taxon>Heliantheae alliance</taxon>
        <taxon>Millerieae</taxon>
        <taxon>Smallanthus</taxon>
    </lineage>
</organism>
<comment type="caution">
    <text evidence="1">The sequence shown here is derived from an EMBL/GenBank/DDBJ whole genome shotgun (WGS) entry which is preliminary data.</text>
</comment>
<accession>A0ACB9JX69</accession>
<reference evidence="2" key="1">
    <citation type="journal article" date="2022" name="Mol. Ecol. Resour.">
        <title>The genomes of chicory, endive, great burdock and yacon provide insights into Asteraceae palaeo-polyploidization history and plant inulin production.</title>
        <authorList>
            <person name="Fan W."/>
            <person name="Wang S."/>
            <person name="Wang H."/>
            <person name="Wang A."/>
            <person name="Jiang F."/>
            <person name="Liu H."/>
            <person name="Zhao H."/>
            <person name="Xu D."/>
            <person name="Zhang Y."/>
        </authorList>
    </citation>
    <scope>NUCLEOTIDE SEQUENCE [LARGE SCALE GENOMIC DNA]</scope>
    <source>
        <strain evidence="2">cv. Yunnan</strain>
    </source>
</reference>
<reference evidence="1 2" key="2">
    <citation type="journal article" date="2022" name="Mol. Ecol. Resour.">
        <title>The genomes of chicory, endive, great burdock and yacon provide insights into Asteraceae paleo-polyploidization history and plant inulin production.</title>
        <authorList>
            <person name="Fan W."/>
            <person name="Wang S."/>
            <person name="Wang H."/>
            <person name="Wang A."/>
            <person name="Jiang F."/>
            <person name="Liu H."/>
            <person name="Zhao H."/>
            <person name="Xu D."/>
            <person name="Zhang Y."/>
        </authorList>
    </citation>
    <scope>NUCLEOTIDE SEQUENCE [LARGE SCALE GENOMIC DNA]</scope>
    <source>
        <strain evidence="2">cv. Yunnan</strain>
        <tissue evidence="1">Leaves</tissue>
    </source>
</reference>
<keyword evidence="2" id="KW-1185">Reference proteome</keyword>
<gene>
    <name evidence="1" type="ORF">L1987_06033</name>
</gene>
<dbReference type="EMBL" id="CM042019">
    <property type="protein sequence ID" value="KAI3824570.1"/>
    <property type="molecule type" value="Genomic_DNA"/>
</dbReference>
<name>A0ACB9JX69_9ASTR</name>
<sequence length="100" mass="12142">MKSAQDRQKSYGDQRRKPLEFHVGDQCQVDEAQQIPLEEVHIDEKLNFVEEPLQIEDRKIKKLRKKEIPLVKVKWNARHGPEMTWEVEDEMKRKYPQLFR</sequence>
<protein>
    <submittedName>
        <fullName evidence="1">Uncharacterized protein</fullName>
    </submittedName>
</protein>